<protein>
    <recommendedName>
        <fullName evidence="3">Chemotaxis protein CheA</fullName>
        <ecNumber evidence="2">2.7.13.3</ecNumber>
    </recommendedName>
</protein>
<evidence type="ECO:0000256" key="7">
    <source>
        <dbReference type="ARBA" id="ARBA00022741"/>
    </source>
</evidence>
<evidence type="ECO:0000256" key="8">
    <source>
        <dbReference type="ARBA" id="ARBA00022777"/>
    </source>
</evidence>
<feature type="domain" description="Histidine kinase" evidence="13">
    <location>
        <begin position="286"/>
        <end position="536"/>
    </location>
</feature>
<evidence type="ECO:0000259" key="14">
    <source>
        <dbReference type="PROSITE" id="PS50851"/>
    </source>
</evidence>
<dbReference type="PANTHER" id="PTHR43395:SF1">
    <property type="entry name" value="CHEMOTAXIS PROTEIN CHEA"/>
    <property type="match status" value="1"/>
</dbReference>
<evidence type="ECO:0000256" key="4">
    <source>
        <dbReference type="ARBA" id="ARBA00022500"/>
    </source>
</evidence>
<organism evidence="16 17">
    <name type="scientific">Dethiosulfovibrio marinus</name>
    <dbReference type="NCBI Taxonomy" id="133532"/>
    <lineage>
        <taxon>Bacteria</taxon>
        <taxon>Thermotogati</taxon>
        <taxon>Synergistota</taxon>
        <taxon>Synergistia</taxon>
        <taxon>Synergistales</taxon>
        <taxon>Dethiosulfovibrionaceae</taxon>
        <taxon>Dethiosulfovibrio</taxon>
    </lineage>
</organism>
<feature type="domain" description="CheW-like" evidence="14">
    <location>
        <begin position="538"/>
        <end position="670"/>
    </location>
</feature>
<evidence type="ECO:0000256" key="12">
    <source>
        <dbReference type="SAM" id="MobiDB-lite"/>
    </source>
</evidence>
<keyword evidence="5 11" id="KW-0597">Phosphoprotein</keyword>
<proteinExistence type="predicted"/>
<evidence type="ECO:0000313" key="17">
    <source>
        <dbReference type="Proteomes" id="UP001200430"/>
    </source>
</evidence>
<dbReference type="SUPFAM" id="SSF47384">
    <property type="entry name" value="Homodimeric domain of signal transducing histidine kinase"/>
    <property type="match status" value="1"/>
</dbReference>
<dbReference type="Pfam" id="PF01584">
    <property type="entry name" value="CheW"/>
    <property type="match status" value="1"/>
</dbReference>
<feature type="domain" description="HPt" evidence="15">
    <location>
        <begin position="1"/>
        <end position="105"/>
    </location>
</feature>
<feature type="modified residue" description="Phosphohistidine" evidence="11">
    <location>
        <position position="48"/>
    </location>
</feature>
<name>A0ABS9EN58_9BACT</name>
<dbReference type="CDD" id="cd00731">
    <property type="entry name" value="CheA_reg"/>
    <property type="match status" value="1"/>
</dbReference>
<dbReference type="InterPro" id="IPR004358">
    <property type="entry name" value="Sig_transdc_His_kin-like_C"/>
</dbReference>
<dbReference type="InterPro" id="IPR002545">
    <property type="entry name" value="CheW-lke_dom"/>
</dbReference>
<dbReference type="Gene3D" id="1.20.120.160">
    <property type="entry name" value="HPT domain"/>
    <property type="match status" value="1"/>
</dbReference>
<dbReference type="CDD" id="cd16916">
    <property type="entry name" value="HATPase_CheA-like"/>
    <property type="match status" value="1"/>
</dbReference>
<accession>A0ABS9EN58</accession>
<dbReference type="InterPro" id="IPR004105">
    <property type="entry name" value="CheA-like_dim"/>
</dbReference>
<evidence type="ECO:0000256" key="9">
    <source>
        <dbReference type="ARBA" id="ARBA00022840"/>
    </source>
</evidence>
<dbReference type="Proteomes" id="UP001200430">
    <property type="component" value="Unassembled WGS sequence"/>
</dbReference>
<dbReference type="InterPro" id="IPR010808">
    <property type="entry name" value="CheA_P2-bd"/>
</dbReference>
<evidence type="ECO:0000256" key="6">
    <source>
        <dbReference type="ARBA" id="ARBA00022679"/>
    </source>
</evidence>
<evidence type="ECO:0000256" key="3">
    <source>
        <dbReference type="ARBA" id="ARBA00021495"/>
    </source>
</evidence>
<dbReference type="InterPro" id="IPR008207">
    <property type="entry name" value="Sig_transdc_His_kin_Hpt_dom"/>
</dbReference>
<evidence type="ECO:0000256" key="5">
    <source>
        <dbReference type="ARBA" id="ARBA00022553"/>
    </source>
</evidence>
<evidence type="ECO:0000256" key="11">
    <source>
        <dbReference type="PROSITE-ProRule" id="PRU00110"/>
    </source>
</evidence>
<dbReference type="Pfam" id="PF02518">
    <property type="entry name" value="HATPase_c"/>
    <property type="match status" value="1"/>
</dbReference>
<dbReference type="EC" id="2.7.13.3" evidence="2"/>
<dbReference type="SMART" id="SM01231">
    <property type="entry name" value="H-kinase_dim"/>
    <property type="match status" value="1"/>
</dbReference>
<dbReference type="RefSeq" id="WP_236098116.1">
    <property type="nucleotide sequence ID" value="NZ_JAKGUD010000002.1"/>
</dbReference>
<dbReference type="InterPro" id="IPR051315">
    <property type="entry name" value="Bact_Chemotaxis_CheA"/>
</dbReference>
<evidence type="ECO:0000313" key="16">
    <source>
        <dbReference type="EMBL" id="MCF4141617.1"/>
    </source>
</evidence>
<dbReference type="Gene3D" id="1.10.287.560">
    <property type="entry name" value="Histidine kinase CheA-like, homodimeric domain"/>
    <property type="match status" value="1"/>
</dbReference>
<dbReference type="Pfam" id="PF02895">
    <property type="entry name" value="H-kinase_dim"/>
    <property type="match status" value="1"/>
</dbReference>
<dbReference type="PROSITE" id="PS50109">
    <property type="entry name" value="HIS_KIN"/>
    <property type="match status" value="1"/>
</dbReference>
<comment type="catalytic activity">
    <reaction evidence="1">
        <text>ATP + protein L-histidine = ADP + protein N-phospho-L-histidine.</text>
        <dbReference type="EC" id="2.7.13.3"/>
    </reaction>
</comment>
<dbReference type="Gene3D" id="3.30.70.1110">
    <property type="entry name" value="Histidine kinase CheA-like, P2 response regulator-binding domain"/>
    <property type="match status" value="1"/>
</dbReference>
<dbReference type="SUPFAM" id="SSF50341">
    <property type="entry name" value="CheW-like"/>
    <property type="match status" value="1"/>
</dbReference>
<dbReference type="Gene3D" id="2.30.30.40">
    <property type="entry name" value="SH3 Domains"/>
    <property type="match status" value="1"/>
</dbReference>
<dbReference type="Gene3D" id="3.30.565.10">
    <property type="entry name" value="Histidine kinase-like ATPase, C-terminal domain"/>
    <property type="match status" value="1"/>
</dbReference>
<dbReference type="SUPFAM" id="SSF47226">
    <property type="entry name" value="Histidine-containing phosphotransfer domain, HPT domain"/>
    <property type="match status" value="1"/>
</dbReference>
<feature type="region of interest" description="Disordered" evidence="12">
    <location>
        <begin position="252"/>
        <end position="288"/>
    </location>
</feature>
<dbReference type="SUPFAM" id="SSF55052">
    <property type="entry name" value="CheY-binding domain of CheA"/>
    <property type="match status" value="1"/>
</dbReference>
<keyword evidence="9" id="KW-0067">ATP-binding</keyword>
<keyword evidence="10" id="KW-0902">Two-component regulatory system</keyword>
<dbReference type="EMBL" id="JAKGUD010000002">
    <property type="protein sequence ID" value="MCF4141617.1"/>
    <property type="molecule type" value="Genomic_DNA"/>
</dbReference>
<comment type="caution">
    <text evidence="16">The sequence shown here is derived from an EMBL/GenBank/DDBJ whole genome shotgun (WGS) entry which is preliminary data.</text>
</comment>
<keyword evidence="4" id="KW-0145">Chemotaxis</keyword>
<dbReference type="PRINTS" id="PR00344">
    <property type="entry name" value="BCTRLSENSOR"/>
</dbReference>
<dbReference type="InterPro" id="IPR035891">
    <property type="entry name" value="CheY-binding_CheA"/>
</dbReference>
<dbReference type="CDD" id="cd00088">
    <property type="entry name" value="HPT"/>
    <property type="match status" value="1"/>
</dbReference>
<evidence type="ECO:0000256" key="10">
    <source>
        <dbReference type="ARBA" id="ARBA00023012"/>
    </source>
</evidence>
<keyword evidence="17" id="KW-1185">Reference proteome</keyword>
<dbReference type="Pfam" id="PF07194">
    <property type="entry name" value="P2"/>
    <property type="match status" value="1"/>
</dbReference>
<dbReference type="InterPro" id="IPR036097">
    <property type="entry name" value="HisK_dim/P_sf"/>
</dbReference>
<dbReference type="SMART" id="SM00387">
    <property type="entry name" value="HATPase_c"/>
    <property type="match status" value="1"/>
</dbReference>
<dbReference type="InterPro" id="IPR037006">
    <property type="entry name" value="CheA-like_homodim_sf"/>
</dbReference>
<dbReference type="InterPro" id="IPR036641">
    <property type="entry name" value="HPT_dom_sf"/>
</dbReference>
<dbReference type="InterPro" id="IPR003594">
    <property type="entry name" value="HATPase_dom"/>
</dbReference>
<gene>
    <name evidence="16" type="ORF">L2W38_02130</name>
</gene>
<evidence type="ECO:0000259" key="15">
    <source>
        <dbReference type="PROSITE" id="PS50894"/>
    </source>
</evidence>
<dbReference type="Pfam" id="PF01627">
    <property type="entry name" value="Hpt"/>
    <property type="match status" value="1"/>
</dbReference>
<evidence type="ECO:0000256" key="2">
    <source>
        <dbReference type="ARBA" id="ARBA00012438"/>
    </source>
</evidence>
<dbReference type="SMART" id="SM00260">
    <property type="entry name" value="CheW"/>
    <property type="match status" value="1"/>
</dbReference>
<dbReference type="PROSITE" id="PS50851">
    <property type="entry name" value="CHEW"/>
    <property type="match status" value="1"/>
</dbReference>
<dbReference type="InterPro" id="IPR037052">
    <property type="entry name" value="CheA-like_P2_sf"/>
</dbReference>
<keyword evidence="6" id="KW-0808">Transferase</keyword>
<evidence type="ECO:0000259" key="13">
    <source>
        <dbReference type="PROSITE" id="PS50109"/>
    </source>
</evidence>
<dbReference type="InterPro" id="IPR036890">
    <property type="entry name" value="HATPase_C_sf"/>
</dbReference>
<dbReference type="SUPFAM" id="SSF55874">
    <property type="entry name" value="ATPase domain of HSP90 chaperone/DNA topoisomerase II/histidine kinase"/>
    <property type="match status" value="1"/>
</dbReference>
<dbReference type="InterPro" id="IPR036061">
    <property type="entry name" value="CheW-like_dom_sf"/>
</dbReference>
<evidence type="ECO:0000256" key="1">
    <source>
        <dbReference type="ARBA" id="ARBA00000085"/>
    </source>
</evidence>
<dbReference type="PROSITE" id="PS50894">
    <property type="entry name" value="HPT"/>
    <property type="match status" value="1"/>
</dbReference>
<sequence length="670" mass="73833">MSTDMSQYLGAYLDEATDNLQQLNELILAVEQDRRSRDTIDEIFRTAHTLKGMSATMGFKHMAELTHALEDRFSKVRSGDEDLTDDDIDHLFQSLDLMQSMVDAIRDGGTDQDTDISSLVAQLREENVEPSSVEKGTEETELSDQEKEWLVDATKMGLAVYEVKVVLDKECLLKAARAYMVVSRLEEMGEIVKCDPSVDDLEKEQFDHSFIVYIGTKDEADVVKNAVMSVSEVVETEVLPWEVEKGEVSEEVAVSEEKPAKAAAAPPQTKQADEAPKTKKAPKAKKTSQTVRVDIGRLDSLMNLVGELVIGKARIERLVLESKLREFDEPLSQLGRISGDIQELVTKLRMVPVSFIFDRFPRLIRDISKNLGKDVELVIEGQETELDRTVIDEIGDPMVHLIRNSVDHGVETPEIRKAAGKPAQGTIRIAAYQEGNSVIIEVADDGKGIDPVAVGKKAVERGMVTEEALAEMSDDEIIQFVFLPGFSMAKEVTDLSGRGVGMDAVKRKVEALGGQFEVRSKVGEGTNVYIRLPLTLAIVLALLVRVGNETYAIPLENVDETILVREEDMKRMHGRPVTLLRGEVLTLGDLASTLDAVRDDEERNEYPVVVVRAGRNKIGFVVDALVGQQEIVIKSLGRLLSKIKGIAGATILGDGNVALILDVASLKVRA</sequence>
<dbReference type="InterPro" id="IPR005467">
    <property type="entry name" value="His_kinase_dom"/>
</dbReference>
<keyword evidence="8" id="KW-0418">Kinase</keyword>
<dbReference type="SMART" id="SM00073">
    <property type="entry name" value="HPT"/>
    <property type="match status" value="1"/>
</dbReference>
<reference evidence="16 17" key="1">
    <citation type="submission" date="2022-01" db="EMBL/GenBank/DDBJ databases">
        <title>Dethiosulfovibrio faecalis sp. nov., a novel proteolytic, non-sulfur-reducing bacterium isolated from a marine aquaculture solid waste bioreactor.</title>
        <authorList>
            <person name="Grabowski S."/>
            <person name="Apolinario E."/>
            <person name="Schneider N."/>
            <person name="Marshall C.W."/>
            <person name="Sowers K.R."/>
        </authorList>
    </citation>
    <scope>NUCLEOTIDE SEQUENCE [LARGE SCALE GENOMIC DNA]</scope>
    <source>
        <strain evidence="16 17">DSM 12537</strain>
    </source>
</reference>
<keyword evidence="7" id="KW-0547">Nucleotide-binding</keyword>
<dbReference type="PANTHER" id="PTHR43395">
    <property type="entry name" value="SENSOR HISTIDINE KINASE CHEA"/>
    <property type="match status" value="1"/>
</dbReference>